<organism evidence="1 2">
    <name type="scientific">Flintibacter faecis</name>
    <dbReference type="NCBI Taxonomy" id="2763047"/>
    <lineage>
        <taxon>Bacteria</taxon>
        <taxon>Bacillati</taxon>
        <taxon>Bacillota</taxon>
        <taxon>Clostridia</taxon>
        <taxon>Eubacteriales</taxon>
        <taxon>Flintibacter</taxon>
    </lineage>
</organism>
<accession>A0A8J6M5N1</accession>
<sequence length="83" mass="9892">MFPCDQCGACCRNLKLSELYRELDRGDGVCRYLDGNLCSIYQTRPLLCRIDESYDRFFKDSMSREEFYRENLLVCSQLKKKEI</sequence>
<name>A0A8J6M5N1_9FIRM</name>
<keyword evidence="2" id="KW-1185">Reference proteome</keyword>
<reference evidence="1" key="1">
    <citation type="submission" date="2020-08" db="EMBL/GenBank/DDBJ databases">
        <title>Genome public.</title>
        <authorList>
            <person name="Liu C."/>
            <person name="Sun Q."/>
        </authorList>
    </citation>
    <scope>NUCLEOTIDE SEQUENCE</scope>
    <source>
        <strain evidence="1">BX5</strain>
    </source>
</reference>
<dbReference type="Proteomes" id="UP000602260">
    <property type="component" value="Unassembled WGS sequence"/>
</dbReference>
<dbReference type="Pfam" id="PF03692">
    <property type="entry name" value="CxxCxxCC"/>
    <property type="match status" value="1"/>
</dbReference>
<evidence type="ECO:0000313" key="1">
    <source>
        <dbReference type="EMBL" id="MBC5717196.1"/>
    </source>
</evidence>
<proteinExistence type="predicted"/>
<comment type="caution">
    <text evidence="1">The sequence shown here is derived from an EMBL/GenBank/DDBJ whole genome shotgun (WGS) entry which is preliminary data.</text>
</comment>
<dbReference type="InterPro" id="IPR005358">
    <property type="entry name" value="Puta_zinc/iron-chelating_dom"/>
</dbReference>
<dbReference type="RefSeq" id="WP_186878483.1">
    <property type="nucleotide sequence ID" value="NZ_JACOPN010000004.1"/>
</dbReference>
<dbReference type="AlphaFoldDB" id="A0A8J6M5N1"/>
<protein>
    <submittedName>
        <fullName evidence="1">YkgJ family cysteine cluster protein</fullName>
    </submittedName>
</protein>
<dbReference type="EMBL" id="JACOPN010000004">
    <property type="protein sequence ID" value="MBC5717196.1"/>
    <property type="molecule type" value="Genomic_DNA"/>
</dbReference>
<evidence type="ECO:0000313" key="2">
    <source>
        <dbReference type="Proteomes" id="UP000602260"/>
    </source>
</evidence>
<gene>
    <name evidence="1" type="ORF">H8S55_07670</name>
</gene>